<dbReference type="InterPro" id="IPR038790">
    <property type="entry name" value="Med9_plant"/>
</dbReference>
<feature type="compositionally biased region" description="Low complexity" evidence="1">
    <location>
        <begin position="26"/>
        <end position="49"/>
    </location>
</feature>
<evidence type="ECO:0000256" key="1">
    <source>
        <dbReference type="SAM" id="MobiDB-lite"/>
    </source>
</evidence>
<organism evidence="2 3">
    <name type="scientific">Platanthera guangdongensis</name>
    <dbReference type="NCBI Taxonomy" id="2320717"/>
    <lineage>
        <taxon>Eukaryota</taxon>
        <taxon>Viridiplantae</taxon>
        <taxon>Streptophyta</taxon>
        <taxon>Embryophyta</taxon>
        <taxon>Tracheophyta</taxon>
        <taxon>Spermatophyta</taxon>
        <taxon>Magnoliopsida</taxon>
        <taxon>Liliopsida</taxon>
        <taxon>Asparagales</taxon>
        <taxon>Orchidaceae</taxon>
        <taxon>Orchidoideae</taxon>
        <taxon>Orchideae</taxon>
        <taxon>Orchidinae</taxon>
        <taxon>Platanthera</taxon>
    </lineage>
</organism>
<dbReference type="Proteomes" id="UP001412067">
    <property type="component" value="Unassembled WGS sequence"/>
</dbReference>
<evidence type="ECO:0000313" key="2">
    <source>
        <dbReference type="EMBL" id="KAK8971228.1"/>
    </source>
</evidence>
<dbReference type="EMBL" id="JBBWWR010000001">
    <property type="protein sequence ID" value="KAK8971228.1"/>
    <property type="molecule type" value="Genomic_DNA"/>
</dbReference>
<reference evidence="2 3" key="1">
    <citation type="journal article" date="2022" name="Nat. Plants">
        <title>Genomes of leafy and leafless Platanthera orchids illuminate the evolution of mycoheterotrophy.</title>
        <authorList>
            <person name="Li M.H."/>
            <person name="Liu K.W."/>
            <person name="Li Z."/>
            <person name="Lu H.C."/>
            <person name="Ye Q.L."/>
            <person name="Zhang D."/>
            <person name="Wang J.Y."/>
            <person name="Li Y.F."/>
            <person name="Zhong Z.M."/>
            <person name="Liu X."/>
            <person name="Yu X."/>
            <person name="Liu D.K."/>
            <person name="Tu X.D."/>
            <person name="Liu B."/>
            <person name="Hao Y."/>
            <person name="Liao X.Y."/>
            <person name="Jiang Y.T."/>
            <person name="Sun W.H."/>
            <person name="Chen J."/>
            <person name="Chen Y.Q."/>
            <person name="Ai Y."/>
            <person name="Zhai J.W."/>
            <person name="Wu S.S."/>
            <person name="Zhou Z."/>
            <person name="Hsiao Y.Y."/>
            <person name="Wu W.L."/>
            <person name="Chen Y.Y."/>
            <person name="Lin Y.F."/>
            <person name="Hsu J.L."/>
            <person name="Li C.Y."/>
            <person name="Wang Z.W."/>
            <person name="Zhao X."/>
            <person name="Zhong W.Y."/>
            <person name="Ma X.K."/>
            <person name="Ma L."/>
            <person name="Huang J."/>
            <person name="Chen G.Z."/>
            <person name="Huang M.Z."/>
            <person name="Huang L."/>
            <person name="Peng D.H."/>
            <person name="Luo Y.B."/>
            <person name="Zou S.Q."/>
            <person name="Chen S.P."/>
            <person name="Lan S."/>
            <person name="Tsai W.C."/>
            <person name="Van de Peer Y."/>
            <person name="Liu Z.J."/>
        </authorList>
    </citation>
    <scope>NUCLEOTIDE SEQUENCE [LARGE SCALE GENOMIC DNA]</scope>
    <source>
        <strain evidence="2">Lor288</strain>
    </source>
</reference>
<proteinExistence type="predicted"/>
<comment type="caution">
    <text evidence="2">The sequence shown here is derived from an EMBL/GenBank/DDBJ whole genome shotgun (WGS) entry which is preliminary data.</text>
</comment>
<sequence>MDHHFVGGSWMMVPTQNSMPHDHNSLQPQYYQPQQHQHQQQHQQQQQQYQQQQQHQQQLQQLQLQQQFQQQQQSDNHHHLSLASHFHLLHLVESLAEAVESGTRDQHSESLINELTTHFDKCQQLLNSISGSITTKAMTVDGQKRKQEETKQLLNQRKDFIALYRNSVQELANAYQNR</sequence>
<gene>
    <name evidence="2" type="primary">MED9</name>
    <name evidence="2" type="ORF">KSP40_PGU010863</name>
</gene>
<accession>A0ABR2N513</accession>
<name>A0ABR2N513_9ASPA</name>
<dbReference type="PANTHER" id="PTHR37188">
    <property type="entry name" value="MEDIATOR OF RNA POLYMERASE II TRANSCRIPTION SUBUNIT-RELATED"/>
    <property type="match status" value="1"/>
</dbReference>
<keyword evidence="3" id="KW-1185">Reference proteome</keyword>
<protein>
    <submittedName>
        <fullName evidence="2">Mediator of RNA polymerase II transcription subunit 9</fullName>
    </submittedName>
</protein>
<evidence type="ECO:0000313" key="3">
    <source>
        <dbReference type="Proteomes" id="UP001412067"/>
    </source>
</evidence>
<dbReference type="PANTHER" id="PTHR37188:SF1">
    <property type="entry name" value="MEDIATOR OF RNA POLYMERASE II TRANSCRIPTION SUBUNIT-RELATED"/>
    <property type="match status" value="1"/>
</dbReference>
<feature type="region of interest" description="Disordered" evidence="1">
    <location>
        <begin position="13"/>
        <end position="49"/>
    </location>
</feature>
<dbReference type="SUPFAM" id="SSF81995">
    <property type="entry name" value="beta-sandwich domain of Sec23/24"/>
    <property type="match status" value="1"/>
</dbReference>